<dbReference type="EMBL" id="JASSZA010000019">
    <property type="protein sequence ID" value="KAK2086939.1"/>
    <property type="molecule type" value="Genomic_DNA"/>
</dbReference>
<proteinExistence type="predicted"/>
<name>A0ABQ9TQ80_SAGOE</name>
<feature type="region of interest" description="Disordered" evidence="1">
    <location>
        <begin position="64"/>
        <end position="90"/>
    </location>
</feature>
<dbReference type="Proteomes" id="UP001266305">
    <property type="component" value="Unassembled WGS sequence"/>
</dbReference>
<comment type="caution">
    <text evidence="2">The sequence shown here is derived from an EMBL/GenBank/DDBJ whole genome shotgun (WGS) entry which is preliminary data.</text>
</comment>
<organism evidence="2 3">
    <name type="scientific">Saguinus oedipus</name>
    <name type="common">Cotton-top tamarin</name>
    <name type="synonym">Oedipomidas oedipus</name>
    <dbReference type="NCBI Taxonomy" id="9490"/>
    <lineage>
        <taxon>Eukaryota</taxon>
        <taxon>Metazoa</taxon>
        <taxon>Chordata</taxon>
        <taxon>Craniata</taxon>
        <taxon>Vertebrata</taxon>
        <taxon>Euteleostomi</taxon>
        <taxon>Mammalia</taxon>
        <taxon>Eutheria</taxon>
        <taxon>Euarchontoglires</taxon>
        <taxon>Primates</taxon>
        <taxon>Haplorrhini</taxon>
        <taxon>Platyrrhini</taxon>
        <taxon>Cebidae</taxon>
        <taxon>Callitrichinae</taxon>
        <taxon>Saguinus</taxon>
    </lineage>
</organism>
<protein>
    <submittedName>
        <fullName evidence="2">Uncharacterized protein</fullName>
    </submittedName>
</protein>
<evidence type="ECO:0000256" key="1">
    <source>
        <dbReference type="SAM" id="MobiDB-lite"/>
    </source>
</evidence>
<evidence type="ECO:0000313" key="3">
    <source>
        <dbReference type="Proteomes" id="UP001266305"/>
    </source>
</evidence>
<keyword evidence="3" id="KW-1185">Reference proteome</keyword>
<evidence type="ECO:0000313" key="2">
    <source>
        <dbReference type="EMBL" id="KAK2086939.1"/>
    </source>
</evidence>
<reference evidence="2 3" key="1">
    <citation type="submission" date="2023-05" db="EMBL/GenBank/DDBJ databases">
        <title>B98-5 Cell Line De Novo Hybrid Assembly: An Optical Mapping Approach.</title>
        <authorList>
            <person name="Kananen K."/>
            <person name="Auerbach J.A."/>
            <person name="Kautto E."/>
            <person name="Blachly J.S."/>
        </authorList>
    </citation>
    <scope>NUCLEOTIDE SEQUENCE [LARGE SCALE GENOMIC DNA]</scope>
    <source>
        <strain evidence="2">B95-8</strain>
        <tissue evidence="2">Cell line</tissue>
    </source>
</reference>
<gene>
    <name evidence="2" type="ORF">P7K49_032846</name>
</gene>
<sequence>MALKMVKGSIDRMFDKNLQDLVRGIRNHKEDERLGLVTAPVPAPGPAHWACSVPLWAPALPAPGLGRRPPPRTPASVYPRGGEGEALLEM</sequence>
<accession>A0ABQ9TQ80</accession>